<organism evidence="3 4">
    <name type="scientific">Scleropages formosus</name>
    <name type="common">Asian bonytongue</name>
    <name type="synonym">Osteoglossum formosum</name>
    <dbReference type="NCBI Taxonomy" id="113540"/>
    <lineage>
        <taxon>Eukaryota</taxon>
        <taxon>Metazoa</taxon>
        <taxon>Chordata</taxon>
        <taxon>Craniata</taxon>
        <taxon>Vertebrata</taxon>
        <taxon>Euteleostomi</taxon>
        <taxon>Actinopterygii</taxon>
        <taxon>Neopterygii</taxon>
        <taxon>Teleostei</taxon>
        <taxon>Osteoglossocephala</taxon>
        <taxon>Osteoglossomorpha</taxon>
        <taxon>Osteoglossiformes</taxon>
        <taxon>Osteoglossidae</taxon>
        <taxon>Scleropages</taxon>
    </lineage>
</organism>
<dbReference type="Proteomes" id="UP000694397">
    <property type="component" value="Chromosome 8"/>
</dbReference>
<dbReference type="Ensembl" id="ENSSFOT00015035619.2">
    <property type="protein sequence ID" value="ENSSFOP00015035235.1"/>
    <property type="gene ID" value="ENSSFOG00015022450.2"/>
</dbReference>
<dbReference type="GeneTree" id="ENSGT00390000001296"/>
<sequence>MSKRGSVSWVKPAEPSFLRKFKNDVGFKEGPTVDTKRQMPAAEDDSSGDSEREDEQPQVVVLEKKHLTAEEVKHIKDQMKEAHDEDQLPPDGKILFKKPAKRSSEMFQELFKISSKKKKACQAKGEEDNAQKKVRNSSLLSFGEEDED</sequence>
<feature type="region of interest" description="Disordered" evidence="1">
    <location>
        <begin position="120"/>
        <end position="148"/>
    </location>
</feature>
<keyword evidence="4" id="KW-1185">Reference proteome</keyword>
<dbReference type="CTD" id="57456"/>
<dbReference type="RefSeq" id="XP_018610247.1">
    <property type="nucleotide sequence ID" value="XM_018754731.1"/>
</dbReference>
<reference evidence="3" key="2">
    <citation type="submission" date="2025-08" db="UniProtKB">
        <authorList>
            <consortium name="Ensembl"/>
        </authorList>
    </citation>
    <scope>IDENTIFICATION</scope>
</reference>
<evidence type="ECO:0000313" key="4">
    <source>
        <dbReference type="Proteomes" id="UP000694397"/>
    </source>
</evidence>
<gene>
    <name evidence="3" type="primary">KIAA1143</name>
    <name evidence="3" type="synonym">kiaa1143</name>
</gene>
<dbReference type="PANTHER" id="PTHR31195:SF2">
    <property type="entry name" value="GEO02494P1"/>
    <property type="match status" value="1"/>
</dbReference>
<accession>A0A8C9SKP4</accession>
<dbReference type="GeneID" id="108935833"/>
<dbReference type="InterPro" id="IPR027911">
    <property type="entry name" value="DUF4604"/>
</dbReference>
<dbReference type="RefSeq" id="XP_018610246.1">
    <property type="nucleotide sequence ID" value="XM_018754730.1"/>
</dbReference>
<dbReference type="OrthoDB" id="10043580at2759"/>
<feature type="compositionally biased region" description="Acidic residues" evidence="1">
    <location>
        <begin position="42"/>
        <end position="56"/>
    </location>
</feature>
<reference evidence="3 4" key="1">
    <citation type="submission" date="2019-04" db="EMBL/GenBank/DDBJ databases">
        <authorList>
            <consortium name="Wellcome Sanger Institute Data Sharing"/>
        </authorList>
    </citation>
    <scope>NUCLEOTIDE SEQUENCE [LARGE SCALE GENOMIC DNA]</scope>
</reference>
<name>A0A8C9SKP4_SCLFO</name>
<reference evidence="3" key="3">
    <citation type="submission" date="2025-09" db="UniProtKB">
        <authorList>
            <consortium name="Ensembl"/>
        </authorList>
    </citation>
    <scope>IDENTIFICATION</scope>
</reference>
<evidence type="ECO:0000259" key="2">
    <source>
        <dbReference type="Pfam" id="PF15377"/>
    </source>
</evidence>
<dbReference type="RefSeq" id="XP_018610245.1">
    <property type="nucleotide sequence ID" value="XM_018754729.1"/>
</dbReference>
<feature type="region of interest" description="Disordered" evidence="1">
    <location>
        <begin position="20"/>
        <end position="58"/>
    </location>
</feature>
<dbReference type="InterPro" id="IPR040219">
    <property type="entry name" value="KIAA1143-like"/>
</dbReference>
<feature type="domain" description="DUF4604" evidence="2">
    <location>
        <begin position="6"/>
        <end position="146"/>
    </location>
</feature>
<protein>
    <submittedName>
        <fullName evidence="3">Zgc:77056</fullName>
    </submittedName>
</protein>
<dbReference type="RefSeq" id="XP_029110310.1">
    <property type="nucleotide sequence ID" value="XM_029254477.1"/>
</dbReference>
<evidence type="ECO:0000256" key="1">
    <source>
        <dbReference type="SAM" id="MobiDB-lite"/>
    </source>
</evidence>
<proteinExistence type="predicted"/>
<dbReference type="AlphaFoldDB" id="A0A8C9SKP4"/>
<evidence type="ECO:0000313" key="3">
    <source>
        <dbReference type="Ensembl" id="ENSSFOP00015035235.1"/>
    </source>
</evidence>
<dbReference type="KEGG" id="sfm:108935833"/>
<dbReference type="PANTHER" id="PTHR31195">
    <property type="entry name" value="GEO02494P1"/>
    <property type="match status" value="1"/>
</dbReference>
<dbReference type="Pfam" id="PF15377">
    <property type="entry name" value="DUF4604"/>
    <property type="match status" value="1"/>
</dbReference>